<dbReference type="CDD" id="cd00146">
    <property type="entry name" value="PKD"/>
    <property type="match status" value="1"/>
</dbReference>
<dbReference type="InterPro" id="IPR013783">
    <property type="entry name" value="Ig-like_fold"/>
</dbReference>
<sequence length="688" mass="67942">MPDNTTHWTTRTLAVVLAALTVLSMAGGVVSAAGTTSISVSPAQSELAPGETTTVEVVLDDADGGVGSGQVGVQLSDPSVATIVDVAAGSSPGSTDLSVAADGSAASAVYAFDDTADAGSVTVLTVTLEGQAAGTTAIDVVSPSEAGGLDLGLFLSDEGGTGYTLSSVGSATLTVAETNAPPTVSITGPSSAQVGDELTFEASAADADGSVAGYDWTLGDGTTVSGQSVTHAYAAAGEYEVEVSVTDDDGATTTATQTVTVTEAPAPADFQVSGLTAPTTATQGDSVTVSATVENVGGQQATQTVAFSFDGSVAQTESVTLAGGASQTVSFAVDTAGVAAGTYTHGVATDNDTATAQLTVSEPTPDPVPADFQVTNLAVPSPVTQGDSATVTATVENVGDEQGTQTVSLSADGSAVGSEELTLAGGASQQVSFAVDTTGLSSGAYAVVLATENDSASATMTVEAEADPEPPADGQASTNVSLSPSQDLLGVNQNGTYDIVVDPVDGGVGAYSITLSLSNPSVGSIAGVELAGGGLSDVQLAEDGSSVTIETVMVDTNDTGPVTLGTVAVQGAVEGESDLSIDVTTLGTEAGTAYDVDDVQGSSLTVTTLVVGDSDGPAADGDDDGLHEDVNGDGVVDVLDVQTLFYYRNSDTTVSNPEAFDFNGDGTFDILDVQWLYYNEVAQNSEDA</sequence>
<dbReference type="SUPFAM" id="SSF49299">
    <property type="entry name" value="PKD domain"/>
    <property type="match status" value="1"/>
</dbReference>
<protein>
    <submittedName>
        <fullName evidence="3">CARDB protein</fullName>
    </submittedName>
</protein>
<dbReference type="InterPro" id="IPR022409">
    <property type="entry name" value="PKD/Chitinase_dom"/>
</dbReference>
<dbReference type="SUPFAM" id="SSF63446">
    <property type="entry name" value="Type I dockerin domain"/>
    <property type="match status" value="1"/>
</dbReference>
<dbReference type="InterPro" id="IPR018247">
    <property type="entry name" value="EF_Hand_1_Ca_BS"/>
</dbReference>
<dbReference type="GO" id="GO:0004553">
    <property type="term" value="F:hydrolase activity, hydrolyzing O-glycosyl compounds"/>
    <property type="evidence" value="ECO:0007669"/>
    <property type="project" value="InterPro"/>
</dbReference>
<dbReference type="AlphaFoldDB" id="A0A1I6IS11"/>
<dbReference type="CDD" id="cd14254">
    <property type="entry name" value="Dockerin_II"/>
    <property type="match status" value="1"/>
</dbReference>
<proteinExistence type="predicted"/>
<dbReference type="InterPro" id="IPR035986">
    <property type="entry name" value="PKD_dom_sf"/>
</dbReference>
<reference evidence="4" key="1">
    <citation type="submission" date="2016-10" db="EMBL/GenBank/DDBJ databases">
        <authorList>
            <person name="Varghese N."/>
            <person name="Submissions S."/>
        </authorList>
    </citation>
    <scope>NUCLEOTIDE SEQUENCE [LARGE SCALE GENOMIC DNA]</scope>
    <source>
        <strain evidence="4">CGMCC 1.7736</strain>
    </source>
</reference>
<dbReference type="Proteomes" id="UP000198531">
    <property type="component" value="Unassembled WGS sequence"/>
</dbReference>
<dbReference type="Pfam" id="PF18911">
    <property type="entry name" value="PKD_4"/>
    <property type="match status" value="1"/>
</dbReference>
<dbReference type="Gene3D" id="1.10.1330.10">
    <property type="entry name" value="Dockerin domain"/>
    <property type="match status" value="1"/>
</dbReference>
<organism evidence="3 4">
    <name type="scientific">Halogeometricum rufum</name>
    <dbReference type="NCBI Taxonomy" id="553469"/>
    <lineage>
        <taxon>Archaea</taxon>
        <taxon>Methanobacteriati</taxon>
        <taxon>Methanobacteriota</taxon>
        <taxon>Stenosarchaea group</taxon>
        <taxon>Halobacteria</taxon>
        <taxon>Halobacteriales</taxon>
        <taxon>Haloferacaceae</taxon>
        <taxon>Halogeometricum</taxon>
    </lineage>
</organism>
<gene>
    <name evidence="3" type="ORF">SAMN04487947_3629</name>
</gene>
<dbReference type="OrthoDB" id="291513at2157"/>
<dbReference type="EMBL" id="FOYT01000004">
    <property type="protein sequence ID" value="SFR69508.1"/>
    <property type="molecule type" value="Genomic_DNA"/>
</dbReference>
<feature type="region of interest" description="Disordered" evidence="1">
    <location>
        <begin position="458"/>
        <end position="483"/>
    </location>
</feature>
<accession>A0A1I6IS11</accession>
<dbReference type="Pfam" id="PF07705">
    <property type="entry name" value="CARDB"/>
    <property type="match status" value="2"/>
</dbReference>
<dbReference type="InterPro" id="IPR002105">
    <property type="entry name" value="Dockerin_1_rpt"/>
</dbReference>
<dbReference type="GO" id="GO:0000272">
    <property type="term" value="P:polysaccharide catabolic process"/>
    <property type="evidence" value="ECO:0007669"/>
    <property type="project" value="InterPro"/>
</dbReference>
<keyword evidence="4" id="KW-1185">Reference proteome</keyword>
<dbReference type="InterPro" id="IPR011635">
    <property type="entry name" value="CARDB"/>
</dbReference>
<dbReference type="Gene3D" id="2.60.40.10">
    <property type="entry name" value="Immunoglobulins"/>
    <property type="match status" value="3"/>
</dbReference>
<dbReference type="PROSITE" id="PS50093">
    <property type="entry name" value="PKD"/>
    <property type="match status" value="1"/>
</dbReference>
<dbReference type="RefSeq" id="WP_143105187.1">
    <property type="nucleotide sequence ID" value="NZ_FOYT01000004.1"/>
</dbReference>
<dbReference type="SMART" id="SM00089">
    <property type="entry name" value="PKD"/>
    <property type="match status" value="1"/>
</dbReference>
<evidence type="ECO:0000256" key="1">
    <source>
        <dbReference type="SAM" id="MobiDB-lite"/>
    </source>
</evidence>
<evidence type="ECO:0000313" key="3">
    <source>
        <dbReference type="EMBL" id="SFR69508.1"/>
    </source>
</evidence>
<dbReference type="Pfam" id="PF00404">
    <property type="entry name" value="Dockerin_1"/>
    <property type="match status" value="1"/>
</dbReference>
<dbReference type="InterPro" id="IPR036439">
    <property type="entry name" value="Dockerin_dom_sf"/>
</dbReference>
<dbReference type="InterPro" id="IPR000601">
    <property type="entry name" value="PKD_dom"/>
</dbReference>
<dbReference type="STRING" id="553469.SAMN04487947_3629"/>
<name>A0A1I6IS11_9EURY</name>
<evidence type="ECO:0000259" key="2">
    <source>
        <dbReference type="PROSITE" id="PS50093"/>
    </source>
</evidence>
<feature type="domain" description="PKD" evidence="2">
    <location>
        <begin position="181"/>
        <end position="268"/>
    </location>
</feature>
<evidence type="ECO:0000313" key="4">
    <source>
        <dbReference type="Proteomes" id="UP000198531"/>
    </source>
</evidence>
<dbReference type="PROSITE" id="PS00018">
    <property type="entry name" value="EF_HAND_1"/>
    <property type="match status" value="1"/>
</dbReference>